<keyword evidence="2" id="KW-1133">Transmembrane helix</keyword>
<accession>A0A7R7DWA7</accession>
<protein>
    <submittedName>
        <fullName evidence="3">Uncharacterized protein</fullName>
    </submittedName>
</protein>
<keyword evidence="2" id="KW-0812">Transmembrane</keyword>
<dbReference type="AlphaFoldDB" id="A0A7R7DWA7"/>
<organism evidence="3 4">
    <name type="scientific">Actinocatenispora thailandica</name>
    <dbReference type="NCBI Taxonomy" id="227318"/>
    <lineage>
        <taxon>Bacteria</taxon>
        <taxon>Bacillati</taxon>
        <taxon>Actinomycetota</taxon>
        <taxon>Actinomycetes</taxon>
        <taxon>Micromonosporales</taxon>
        <taxon>Micromonosporaceae</taxon>
        <taxon>Actinocatenispora</taxon>
    </lineage>
</organism>
<feature type="transmembrane region" description="Helical" evidence="2">
    <location>
        <begin position="83"/>
        <end position="103"/>
    </location>
</feature>
<name>A0A7R7DWA7_9ACTN</name>
<gene>
    <name evidence="3" type="ORF">Athai_65730</name>
</gene>
<proteinExistence type="predicted"/>
<evidence type="ECO:0000256" key="2">
    <source>
        <dbReference type="SAM" id="Phobius"/>
    </source>
</evidence>
<feature type="region of interest" description="Disordered" evidence="1">
    <location>
        <begin position="158"/>
        <end position="259"/>
    </location>
</feature>
<keyword evidence="2" id="KW-0472">Membrane</keyword>
<keyword evidence="4" id="KW-1185">Reference proteome</keyword>
<dbReference type="EMBL" id="AP023355">
    <property type="protein sequence ID" value="BCJ39070.1"/>
    <property type="molecule type" value="Genomic_DNA"/>
</dbReference>
<feature type="transmembrane region" description="Helical" evidence="2">
    <location>
        <begin position="123"/>
        <end position="148"/>
    </location>
</feature>
<evidence type="ECO:0000313" key="3">
    <source>
        <dbReference type="EMBL" id="BCJ39070.1"/>
    </source>
</evidence>
<reference evidence="3 4" key="1">
    <citation type="submission" date="2020-08" db="EMBL/GenBank/DDBJ databases">
        <title>Whole genome shotgun sequence of Actinocatenispora thailandica NBRC 105041.</title>
        <authorList>
            <person name="Komaki H."/>
            <person name="Tamura T."/>
        </authorList>
    </citation>
    <scope>NUCLEOTIDE SEQUENCE [LARGE SCALE GENOMIC DNA]</scope>
    <source>
        <strain evidence="3 4">NBRC 105041</strain>
    </source>
</reference>
<evidence type="ECO:0000313" key="4">
    <source>
        <dbReference type="Proteomes" id="UP000611640"/>
    </source>
</evidence>
<dbReference type="KEGG" id="atl:Athai_65730"/>
<evidence type="ECO:0000256" key="1">
    <source>
        <dbReference type="SAM" id="MobiDB-lite"/>
    </source>
</evidence>
<feature type="transmembrane region" description="Helical" evidence="2">
    <location>
        <begin position="49"/>
        <end position="71"/>
    </location>
</feature>
<feature type="transmembrane region" description="Helical" evidence="2">
    <location>
        <begin position="7"/>
        <end position="29"/>
    </location>
</feature>
<dbReference type="Proteomes" id="UP000611640">
    <property type="component" value="Chromosome"/>
</dbReference>
<sequence>MTAAAACMLAAVLVNVVTVAISLLAIARISDWMAAQGVSQSTVDSATSIFKVIQVVSIIIYLLLAVTIVLLALGNLRGKRGTWIATFVISGLFVVCGFCGVLGNLTNTATTSNVDTSSMMPGWYVPVSTLLAVLLVLCHGAAIVLLAIKQSSQYFTKKAPAGPGPNHPSYPGGPVGGYPAAPDQGYAAPSPYGDQTSYGDPGTGYGSAYGTPPASGPGYGGPPASGPGYGGPPASGPGYGGPPQSGPGYGDGPGYGPPR</sequence>
<feature type="compositionally biased region" description="Gly residues" evidence="1">
    <location>
        <begin position="217"/>
        <end position="259"/>
    </location>
</feature>